<dbReference type="GO" id="GO:0016705">
    <property type="term" value="F:oxidoreductase activity, acting on paired donors, with incorporation or reduction of molecular oxygen"/>
    <property type="evidence" value="ECO:0007669"/>
    <property type="project" value="InterPro"/>
</dbReference>
<proteinExistence type="predicted"/>
<sequence length="274" mass="28077">MASSSGLPEIGTFLPTSSPDPARPVLGDIPAAARFAETAGLDSIWVADHLLPTAPILDSTVALAAAAAVTERIGIGYRVLLAALRPVAWAAKQAAGLQHVSGDRLRLGVGTGNPAHGDIGWRAAGVSFADRGDRTDEALRLLPDLIAGRTTTLPDGTVAALSPGATVPPILIAGNGTRALRRTATYGDGWISLGNSDAELTAARDRLAELAAERGRPAPGLTVMQVAPDTVTALADRLAALAELGAERVLVLPPDGNWRAAYEFIAEAKAAAGR</sequence>
<dbReference type="InterPro" id="IPR011251">
    <property type="entry name" value="Luciferase-like_dom"/>
</dbReference>
<dbReference type="SUPFAM" id="SSF51679">
    <property type="entry name" value="Bacterial luciferase-like"/>
    <property type="match status" value="1"/>
</dbReference>
<evidence type="ECO:0000313" key="3">
    <source>
        <dbReference type="EMBL" id="MQY31043.1"/>
    </source>
</evidence>
<dbReference type="InterPro" id="IPR036661">
    <property type="entry name" value="Luciferase-like_sf"/>
</dbReference>
<dbReference type="EMBL" id="WEGI01000016">
    <property type="protein sequence ID" value="MQY31043.1"/>
    <property type="molecule type" value="Genomic_DNA"/>
</dbReference>
<protein>
    <submittedName>
        <fullName evidence="3">F420-dependent glucose-6-phosphate dehydrogenase</fullName>
        <ecNumber evidence="3">1.1.98.2</ecNumber>
    </submittedName>
</protein>
<keyword evidence="1 3" id="KW-0560">Oxidoreductase</keyword>
<dbReference type="OrthoDB" id="4566556at2"/>
<dbReference type="EC" id="1.1.98.2" evidence="3"/>
<name>A0A7K0DZ05_9NOCA</name>
<evidence type="ECO:0000256" key="1">
    <source>
        <dbReference type="ARBA" id="ARBA00023002"/>
    </source>
</evidence>
<accession>A0A7K0DZ05</accession>
<dbReference type="Pfam" id="PF00296">
    <property type="entry name" value="Bac_luciferase"/>
    <property type="match status" value="1"/>
</dbReference>
<dbReference type="PANTHER" id="PTHR43244:SF1">
    <property type="entry name" value="5,10-METHYLENETETRAHYDROMETHANOPTERIN REDUCTASE"/>
    <property type="match status" value="1"/>
</dbReference>
<feature type="domain" description="Luciferase-like" evidence="2">
    <location>
        <begin position="10"/>
        <end position="242"/>
    </location>
</feature>
<comment type="caution">
    <text evidence="3">The sequence shown here is derived from an EMBL/GenBank/DDBJ whole genome shotgun (WGS) entry which is preliminary data.</text>
</comment>
<organism evidence="3 4">
    <name type="scientific">Nocardia aurantia</name>
    <dbReference type="NCBI Taxonomy" id="2585199"/>
    <lineage>
        <taxon>Bacteria</taxon>
        <taxon>Bacillati</taxon>
        <taxon>Actinomycetota</taxon>
        <taxon>Actinomycetes</taxon>
        <taxon>Mycobacteriales</taxon>
        <taxon>Nocardiaceae</taxon>
        <taxon>Nocardia</taxon>
    </lineage>
</organism>
<evidence type="ECO:0000313" key="4">
    <source>
        <dbReference type="Proteomes" id="UP000431401"/>
    </source>
</evidence>
<keyword evidence="4" id="KW-1185">Reference proteome</keyword>
<evidence type="ECO:0000259" key="2">
    <source>
        <dbReference type="Pfam" id="PF00296"/>
    </source>
</evidence>
<dbReference type="Gene3D" id="3.20.20.30">
    <property type="entry name" value="Luciferase-like domain"/>
    <property type="match status" value="1"/>
</dbReference>
<dbReference type="RefSeq" id="WP_153348299.1">
    <property type="nucleotide sequence ID" value="NZ_WEGI01000016.1"/>
</dbReference>
<dbReference type="AlphaFoldDB" id="A0A7K0DZ05"/>
<dbReference type="GO" id="GO:0052749">
    <property type="term" value="F:glucose-6-phosphate dehydrogenase (coenzyme F420) activity"/>
    <property type="evidence" value="ECO:0007669"/>
    <property type="project" value="UniProtKB-EC"/>
</dbReference>
<dbReference type="Proteomes" id="UP000431401">
    <property type="component" value="Unassembled WGS sequence"/>
</dbReference>
<dbReference type="InterPro" id="IPR050564">
    <property type="entry name" value="F420-G6PD/mer"/>
</dbReference>
<reference evidence="3 4" key="1">
    <citation type="submission" date="2019-10" db="EMBL/GenBank/DDBJ databases">
        <title>Nocardia macrotermitis sp. nov. and Nocardia aurantia sp. nov., isolated from the gut of fungus growing-termite Macrotermes natalensis.</title>
        <authorList>
            <person name="Benndorf R."/>
            <person name="Schwitalla J."/>
            <person name="Martin K."/>
            <person name="De Beer W."/>
            <person name="Kaster A.-K."/>
            <person name="Vollmers J."/>
            <person name="Poulsen M."/>
            <person name="Beemelmanns C."/>
        </authorList>
    </citation>
    <scope>NUCLEOTIDE SEQUENCE [LARGE SCALE GENOMIC DNA]</scope>
    <source>
        <strain evidence="3 4">RB56</strain>
    </source>
</reference>
<dbReference type="PANTHER" id="PTHR43244">
    <property type="match status" value="1"/>
</dbReference>
<gene>
    <name evidence="3" type="primary">fgd_12</name>
    <name evidence="3" type="ORF">NRB56_66490</name>
</gene>